<keyword evidence="6" id="KW-1015">Disulfide bond</keyword>
<dbReference type="GO" id="GO:0008379">
    <property type="term" value="F:thioredoxin peroxidase activity"/>
    <property type="evidence" value="ECO:0007669"/>
    <property type="project" value="TreeGrafter"/>
</dbReference>
<reference evidence="14 15" key="1">
    <citation type="submission" date="2017-07" db="EMBL/GenBank/DDBJ databases">
        <title>Sandarakinorhabdus cyanobacteriorum sp. nov., a novel bacterium isolated from cyanobacterial aggregates in a eutrophic lake.</title>
        <authorList>
            <person name="Cai H."/>
        </authorList>
    </citation>
    <scope>NUCLEOTIDE SEQUENCE [LARGE SCALE GENOMIC DNA]</scope>
    <source>
        <strain evidence="14 15">TH057</strain>
    </source>
</reference>
<dbReference type="InterPro" id="IPR013766">
    <property type="entry name" value="Thioredoxin_domain"/>
</dbReference>
<dbReference type="GO" id="GO:0005737">
    <property type="term" value="C:cytoplasm"/>
    <property type="evidence" value="ECO:0007669"/>
    <property type="project" value="TreeGrafter"/>
</dbReference>
<evidence type="ECO:0000256" key="3">
    <source>
        <dbReference type="ARBA" id="ARBA00022559"/>
    </source>
</evidence>
<evidence type="ECO:0000256" key="10">
    <source>
        <dbReference type="ARBA" id="ARBA00042639"/>
    </source>
</evidence>
<dbReference type="PROSITE" id="PS51352">
    <property type="entry name" value="THIOREDOXIN_2"/>
    <property type="match status" value="1"/>
</dbReference>
<dbReference type="PANTHER" id="PTHR42801:SF7">
    <property type="entry name" value="SLL1159 PROTEIN"/>
    <property type="match status" value="1"/>
</dbReference>
<dbReference type="InterPro" id="IPR036249">
    <property type="entry name" value="Thioredoxin-like_sf"/>
</dbReference>
<proteinExistence type="inferred from homology"/>
<keyword evidence="4" id="KW-0049">Antioxidant</keyword>
<evidence type="ECO:0000313" key="15">
    <source>
        <dbReference type="Proteomes" id="UP000216991"/>
    </source>
</evidence>
<dbReference type="AlphaFoldDB" id="A0A255Y732"/>
<dbReference type="InterPro" id="IPR050924">
    <property type="entry name" value="Peroxiredoxin_BCP/PrxQ"/>
</dbReference>
<evidence type="ECO:0000256" key="12">
    <source>
        <dbReference type="SAM" id="SignalP"/>
    </source>
</evidence>
<keyword evidence="3" id="KW-0575">Peroxidase</keyword>
<dbReference type="GO" id="GO:0034599">
    <property type="term" value="P:cellular response to oxidative stress"/>
    <property type="evidence" value="ECO:0007669"/>
    <property type="project" value="TreeGrafter"/>
</dbReference>
<feature type="signal peptide" evidence="12">
    <location>
        <begin position="1"/>
        <end position="21"/>
    </location>
</feature>
<dbReference type="Gene3D" id="3.40.30.10">
    <property type="entry name" value="Glutaredoxin"/>
    <property type="match status" value="1"/>
</dbReference>
<comment type="function">
    <text evidence="1">Thiol-specific peroxidase that catalyzes the reduction of hydrogen peroxide and organic hydroperoxides to water and alcohols, respectively. Plays a role in cell protection against oxidative stress by detoxifying peroxides and as sensor of hydrogen peroxide-mediated signaling events.</text>
</comment>
<comment type="similarity">
    <text evidence="9">Belongs to the peroxiredoxin family. BCP/PrxQ subfamily.</text>
</comment>
<evidence type="ECO:0000313" key="14">
    <source>
        <dbReference type="EMBL" id="OYQ24981.1"/>
    </source>
</evidence>
<dbReference type="PANTHER" id="PTHR42801">
    <property type="entry name" value="THIOREDOXIN-DEPENDENT PEROXIDE REDUCTASE"/>
    <property type="match status" value="1"/>
</dbReference>
<evidence type="ECO:0000256" key="7">
    <source>
        <dbReference type="ARBA" id="ARBA00023284"/>
    </source>
</evidence>
<comment type="catalytic activity">
    <reaction evidence="11">
        <text>a hydroperoxide + [thioredoxin]-dithiol = an alcohol + [thioredoxin]-disulfide + H2O</text>
        <dbReference type="Rhea" id="RHEA:62620"/>
        <dbReference type="Rhea" id="RHEA-COMP:10698"/>
        <dbReference type="Rhea" id="RHEA-COMP:10700"/>
        <dbReference type="ChEBI" id="CHEBI:15377"/>
        <dbReference type="ChEBI" id="CHEBI:29950"/>
        <dbReference type="ChEBI" id="CHEBI:30879"/>
        <dbReference type="ChEBI" id="CHEBI:35924"/>
        <dbReference type="ChEBI" id="CHEBI:50058"/>
        <dbReference type="EC" id="1.11.1.24"/>
    </reaction>
</comment>
<keyword evidence="5" id="KW-0560">Oxidoreductase</keyword>
<feature type="chain" id="PRO_5011993491" description="thioredoxin-dependent peroxiredoxin" evidence="12">
    <location>
        <begin position="22"/>
        <end position="182"/>
    </location>
</feature>
<organism evidence="14 15">
    <name type="scientific">Sandarakinorhabdus cyanobacteriorum</name>
    <dbReference type="NCBI Taxonomy" id="1981098"/>
    <lineage>
        <taxon>Bacteria</taxon>
        <taxon>Pseudomonadati</taxon>
        <taxon>Pseudomonadota</taxon>
        <taxon>Alphaproteobacteria</taxon>
        <taxon>Sphingomonadales</taxon>
        <taxon>Sphingosinicellaceae</taxon>
        <taxon>Sandarakinorhabdus</taxon>
    </lineage>
</organism>
<accession>A0A255Y732</accession>
<evidence type="ECO:0000256" key="11">
    <source>
        <dbReference type="ARBA" id="ARBA00049091"/>
    </source>
</evidence>
<dbReference type="OrthoDB" id="9809746at2"/>
<feature type="domain" description="Thioredoxin" evidence="13">
    <location>
        <begin position="23"/>
        <end position="182"/>
    </location>
</feature>
<name>A0A255Y732_9SPHN</name>
<dbReference type="SUPFAM" id="SSF52833">
    <property type="entry name" value="Thioredoxin-like"/>
    <property type="match status" value="1"/>
</dbReference>
<dbReference type="EMBL" id="NOXT01000123">
    <property type="protein sequence ID" value="OYQ24981.1"/>
    <property type="molecule type" value="Genomic_DNA"/>
</dbReference>
<comment type="caution">
    <text evidence="14">The sequence shown here is derived from an EMBL/GenBank/DDBJ whole genome shotgun (WGS) entry which is preliminary data.</text>
</comment>
<keyword evidence="15" id="KW-1185">Reference proteome</keyword>
<evidence type="ECO:0000259" key="13">
    <source>
        <dbReference type="PROSITE" id="PS51352"/>
    </source>
</evidence>
<sequence>MRTFLTPLVLLVASLAAPALAIPAVGEKAPAVAGKDISGKTRTLKQLAGRKGTVLMFFRSASWCPFCKAQLIAMNDKAATALASRGYALVGLSYDAPDVLARFAAERNVAWPLLSDPQSQVIDGWQLRDPAYPAGNRAYGVPRPAVYVIDRKGIIRARLMEENYRVRPQPEAVLAAVDALGQ</sequence>
<evidence type="ECO:0000256" key="5">
    <source>
        <dbReference type="ARBA" id="ARBA00023002"/>
    </source>
</evidence>
<dbReference type="Pfam" id="PF00578">
    <property type="entry name" value="AhpC-TSA"/>
    <property type="match status" value="1"/>
</dbReference>
<dbReference type="RefSeq" id="WP_094474812.1">
    <property type="nucleotide sequence ID" value="NZ_NOXT01000123.1"/>
</dbReference>
<evidence type="ECO:0000256" key="2">
    <source>
        <dbReference type="ARBA" id="ARBA00013017"/>
    </source>
</evidence>
<evidence type="ECO:0000256" key="8">
    <source>
        <dbReference type="ARBA" id="ARBA00032824"/>
    </source>
</evidence>
<protein>
    <recommendedName>
        <fullName evidence="2">thioredoxin-dependent peroxiredoxin</fullName>
        <ecNumber evidence="2">1.11.1.24</ecNumber>
    </recommendedName>
    <alternativeName>
        <fullName evidence="8">Thioredoxin peroxidase</fullName>
    </alternativeName>
    <alternativeName>
        <fullName evidence="10">Thioredoxin-dependent peroxiredoxin Bcp</fullName>
    </alternativeName>
</protein>
<evidence type="ECO:0000256" key="4">
    <source>
        <dbReference type="ARBA" id="ARBA00022862"/>
    </source>
</evidence>
<evidence type="ECO:0000256" key="6">
    <source>
        <dbReference type="ARBA" id="ARBA00023157"/>
    </source>
</evidence>
<dbReference type="GO" id="GO:0045454">
    <property type="term" value="P:cell redox homeostasis"/>
    <property type="evidence" value="ECO:0007669"/>
    <property type="project" value="TreeGrafter"/>
</dbReference>
<evidence type="ECO:0000256" key="9">
    <source>
        <dbReference type="ARBA" id="ARBA00038489"/>
    </source>
</evidence>
<dbReference type="EC" id="1.11.1.24" evidence="2"/>
<dbReference type="Proteomes" id="UP000216991">
    <property type="component" value="Unassembled WGS sequence"/>
</dbReference>
<keyword evidence="7" id="KW-0676">Redox-active center</keyword>
<dbReference type="CDD" id="cd02966">
    <property type="entry name" value="TlpA_like_family"/>
    <property type="match status" value="1"/>
</dbReference>
<gene>
    <name evidence="14" type="ORF">CHU93_14155</name>
</gene>
<dbReference type="InterPro" id="IPR000866">
    <property type="entry name" value="AhpC/TSA"/>
</dbReference>
<evidence type="ECO:0000256" key="1">
    <source>
        <dbReference type="ARBA" id="ARBA00003330"/>
    </source>
</evidence>
<keyword evidence="12" id="KW-0732">Signal</keyword>